<dbReference type="EMBL" id="JBHUHY010000017">
    <property type="protein sequence ID" value="MFD2188655.1"/>
    <property type="molecule type" value="Genomic_DNA"/>
</dbReference>
<dbReference type="Proteomes" id="UP001597344">
    <property type="component" value="Unassembled WGS sequence"/>
</dbReference>
<feature type="compositionally biased region" description="Polar residues" evidence="2">
    <location>
        <begin position="129"/>
        <end position="139"/>
    </location>
</feature>
<name>A0ABW5B279_9FLAO</name>
<feature type="compositionally biased region" description="Basic and acidic residues" evidence="2">
    <location>
        <begin position="140"/>
        <end position="179"/>
    </location>
</feature>
<gene>
    <name evidence="3" type="ORF">ACFSJT_17745</name>
</gene>
<feature type="compositionally biased region" description="Basic and acidic residues" evidence="2">
    <location>
        <begin position="43"/>
        <end position="52"/>
    </location>
</feature>
<proteinExistence type="predicted"/>
<reference evidence="4" key="1">
    <citation type="journal article" date="2019" name="Int. J. Syst. Evol. Microbiol.">
        <title>The Global Catalogue of Microorganisms (GCM) 10K type strain sequencing project: providing services to taxonomists for standard genome sequencing and annotation.</title>
        <authorList>
            <consortium name="The Broad Institute Genomics Platform"/>
            <consortium name="The Broad Institute Genome Sequencing Center for Infectious Disease"/>
            <person name="Wu L."/>
            <person name="Ma J."/>
        </authorList>
    </citation>
    <scope>NUCLEOTIDE SEQUENCE [LARGE SCALE GENOMIC DNA]</scope>
    <source>
        <strain evidence="4">DT92</strain>
    </source>
</reference>
<evidence type="ECO:0000313" key="4">
    <source>
        <dbReference type="Proteomes" id="UP001597344"/>
    </source>
</evidence>
<comment type="caution">
    <text evidence="3">The sequence shown here is derived from an EMBL/GenBank/DDBJ whole genome shotgun (WGS) entry which is preliminary data.</text>
</comment>
<sequence length="773" mass="90865">MSTRDNLPKADGNEKSKIETLENNSENSIITDQEENSTESEEKDNKSSEMEITKSVTEENVESDQEPESGNSEVSKNDLEVAIIEEAEENTESIDQNSSNNITPNSKNGDAPDNDLEAAMIAETEENIESTSQSPNSAETEMKNKEASDTEKEATPAEESLKDNTEEVLGAKEASENHHVQNQMDEAVADDSEDESKLERHDIEKKDYHAMSKEELIKELRELVKNEKVQAIKEHVEEIRSEFNEKFNEEVEQKKEEFLADGGDIIDFYYSTPIKKEFNSVYFDYKEKRNAYYQNLKKDLQENLRKRLELIDELKGLLNVDESINSTYNHFKNIQERWRNAGPIPRDKYNTVWNTYHHHTENFYDFLHLNREFRDLDFKHNLEQKLKIIERATELAQETDVNRAFRELQLLHKMWKEDLGPVGKEYREPIWEKFSSLTRQIHENRQQHFKELDKVHEVNLEVKKEIIKKIVEVSSSHPSNHSGWQQKIKEIEALREEFFKAGKVPSHVNEQTWSEFKTAVRDFNRNKNAFYKGLKKEQFDNLNKKMELIKIAEDNKDSDDFSVTTPLMKKIQADWKKIGHVPRKDSDRIWKRFKDACNSYFDRLHADRNEANKEEIASLEKKQTHIQSLKDLKLSGDSETDLKTIKDNIAVWKTLGRVPYKKKNIESEYNKVLDNLFKQLNLSRKETELIKYDNKLNTLSNQTDDRALRNEQNFIRKKIDEVKGEIRQLENNLQFFKNTKDDNPLVKEVQKNIQKHKETLEVWKAKLVKIKQL</sequence>
<feature type="region of interest" description="Disordered" evidence="2">
    <location>
        <begin position="1"/>
        <end position="196"/>
    </location>
</feature>
<dbReference type="RefSeq" id="WP_378321680.1">
    <property type="nucleotide sequence ID" value="NZ_JBHUHY010000017.1"/>
</dbReference>
<protein>
    <submittedName>
        <fullName evidence="3">DUF349 domain-containing protein</fullName>
    </submittedName>
</protein>
<evidence type="ECO:0000256" key="1">
    <source>
        <dbReference type="SAM" id="Coils"/>
    </source>
</evidence>
<dbReference type="InterPro" id="IPR007139">
    <property type="entry name" value="DUF349"/>
</dbReference>
<dbReference type="Pfam" id="PF03993">
    <property type="entry name" value="DUF349"/>
    <property type="match status" value="5"/>
</dbReference>
<feature type="compositionally biased region" description="Polar residues" evidence="2">
    <location>
        <begin position="21"/>
        <end position="31"/>
    </location>
</feature>
<keyword evidence="1" id="KW-0175">Coiled coil</keyword>
<feature type="compositionally biased region" description="Polar residues" evidence="2">
    <location>
        <begin position="93"/>
        <end position="108"/>
    </location>
</feature>
<organism evidence="3 4">
    <name type="scientific">Aquimarina celericrescens</name>
    <dbReference type="NCBI Taxonomy" id="1964542"/>
    <lineage>
        <taxon>Bacteria</taxon>
        <taxon>Pseudomonadati</taxon>
        <taxon>Bacteroidota</taxon>
        <taxon>Flavobacteriia</taxon>
        <taxon>Flavobacteriales</taxon>
        <taxon>Flavobacteriaceae</taxon>
        <taxon>Aquimarina</taxon>
    </lineage>
</organism>
<evidence type="ECO:0000313" key="3">
    <source>
        <dbReference type="EMBL" id="MFD2188655.1"/>
    </source>
</evidence>
<keyword evidence="4" id="KW-1185">Reference proteome</keyword>
<feature type="compositionally biased region" description="Basic and acidic residues" evidence="2">
    <location>
        <begin position="1"/>
        <end position="20"/>
    </location>
</feature>
<evidence type="ECO:0000256" key="2">
    <source>
        <dbReference type="SAM" id="MobiDB-lite"/>
    </source>
</evidence>
<feature type="compositionally biased region" description="Acidic residues" evidence="2">
    <location>
        <begin position="32"/>
        <end position="42"/>
    </location>
</feature>
<feature type="compositionally biased region" description="Acidic residues" evidence="2">
    <location>
        <begin position="83"/>
        <end position="92"/>
    </location>
</feature>
<accession>A0ABW5B279</accession>
<feature type="coiled-coil region" evidence="1">
    <location>
        <begin position="682"/>
        <end position="773"/>
    </location>
</feature>